<sequence>MSVELLILGAGWTSTFLAPLCAERHITSAATSRSGRDSTIKFEFDPDSDDLQPYKALPDAQTVLITFPIEKKGASERLVNLYKRSRREEKHHAAFIQLGSTGIWDGHRKDKSVLPQPVENRWYDRHSGFIPNARAAAEHELLCLSPATPTTVINLAGLWGGTRSMRNWVGRVAPSKDMLKNKGSIHMIHGIDVARAVLAVHGNFSKAQGQRWILTDGRVYDWWDLASAWGSRPAKEDGSEAAMVVALSPTALASISQEERGPQARWVRELMDEQGVRALPRNIDILGRALDSREFWVTFNLTPLKALLEG</sequence>
<evidence type="ECO:0000313" key="2">
    <source>
        <dbReference type="Proteomes" id="UP000308652"/>
    </source>
</evidence>
<dbReference type="AlphaFoldDB" id="A0A5C3LX97"/>
<dbReference type="Proteomes" id="UP000308652">
    <property type="component" value="Unassembled WGS sequence"/>
</dbReference>
<dbReference type="PANTHER" id="PTHR40129:SF2">
    <property type="entry name" value="KETOPANTOATE REDUCTASE N-TERMINAL DOMAIN-CONTAINING PROTEIN"/>
    <property type="match status" value="1"/>
</dbReference>
<organism evidence="1 2">
    <name type="scientific">Crucibulum laeve</name>
    <dbReference type="NCBI Taxonomy" id="68775"/>
    <lineage>
        <taxon>Eukaryota</taxon>
        <taxon>Fungi</taxon>
        <taxon>Dikarya</taxon>
        <taxon>Basidiomycota</taxon>
        <taxon>Agaricomycotina</taxon>
        <taxon>Agaricomycetes</taxon>
        <taxon>Agaricomycetidae</taxon>
        <taxon>Agaricales</taxon>
        <taxon>Agaricineae</taxon>
        <taxon>Nidulariaceae</taxon>
        <taxon>Crucibulum</taxon>
    </lineage>
</organism>
<evidence type="ECO:0000313" key="1">
    <source>
        <dbReference type="EMBL" id="TFK36746.1"/>
    </source>
</evidence>
<dbReference type="InterPro" id="IPR036291">
    <property type="entry name" value="NAD(P)-bd_dom_sf"/>
</dbReference>
<accession>A0A5C3LX97</accession>
<dbReference type="EMBL" id="ML213612">
    <property type="protein sequence ID" value="TFK36746.1"/>
    <property type="molecule type" value="Genomic_DNA"/>
</dbReference>
<keyword evidence="2" id="KW-1185">Reference proteome</keyword>
<reference evidence="1 2" key="1">
    <citation type="journal article" date="2019" name="Nat. Ecol. Evol.">
        <title>Megaphylogeny resolves global patterns of mushroom evolution.</title>
        <authorList>
            <person name="Varga T."/>
            <person name="Krizsan K."/>
            <person name="Foldi C."/>
            <person name="Dima B."/>
            <person name="Sanchez-Garcia M."/>
            <person name="Sanchez-Ramirez S."/>
            <person name="Szollosi G.J."/>
            <person name="Szarkandi J.G."/>
            <person name="Papp V."/>
            <person name="Albert L."/>
            <person name="Andreopoulos W."/>
            <person name="Angelini C."/>
            <person name="Antonin V."/>
            <person name="Barry K.W."/>
            <person name="Bougher N.L."/>
            <person name="Buchanan P."/>
            <person name="Buyck B."/>
            <person name="Bense V."/>
            <person name="Catcheside P."/>
            <person name="Chovatia M."/>
            <person name="Cooper J."/>
            <person name="Damon W."/>
            <person name="Desjardin D."/>
            <person name="Finy P."/>
            <person name="Geml J."/>
            <person name="Haridas S."/>
            <person name="Hughes K."/>
            <person name="Justo A."/>
            <person name="Karasinski D."/>
            <person name="Kautmanova I."/>
            <person name="Kiss B."/>
            <person name="Kocsube S."/>
            <person name="Kotiranta H."/>
            <person name="LaButti K.M."/>
            <person name="Lechner B.E."/>
            <person name="Liimatainen K."/>
            <person name="Lipzen A."/>
            <person name="Lukacs Z."/>
            <person name="Mihaltcheva S."/>
            <person name="Morgado L.N."/>
            <person name="Niskanen T."/>
            <person name="Noordeloos M.E."/>
            <person name="Ohm R.A."/>
            <person name="Ortiz-Santana B."/>
            <person name="Ovrebo C."/>
            <person name="Racz N."/>
            <person name="Riley R."/>
            <person name="Savchenko A."/>
            <person name="Shiryaev A."/>
            <person name="Soop K."/>
            <person name="Spirin V."/>
            <person name="Szebenyi C."/>
            <person name="Tomsovsky M."/>
            <person name="Tulloss R.E."/>
            <person name="Uehling J."/>
            <person name="Grigoriev I.V."/>
            <person name="Vagvolgyi C."/>
            <person name="Papp T."/>
            <person name="Martin F.M."/>
            <person name="Miettinen O."/>
            <person name="Hibbett D.S."/>
            <person name="Nagy L.G."/>
        </authorList>
    </citation>
    <scope>NUCLEOTIDE SEQUENCE [LARGE SCALE GENOMIC DNA]</scope>
    <source>
        <strain evidence="1 2">CBS 166.37</strain>
    </source>
</reference>
<dbReference type="PANTHER" id="PTHR40129">
    <property type="entry name" value="KETOPANTOATE REDUCTASE N-TERMINAL DOMAIN-CONTAINING PROTEIN"/>
    <property type="match status" value="1"/>
</dbReference>
<protein>
    <submittedName>
        <fullName evidence="1">Uncharacterized protein</fullName>
    </submittedName>
</protein>
<proteinExistence type="predicted"/>
<name>A0A5C3LX97_9AGAR</name>
<dbReference type="SUPFAM" id="SSF51735">
    <property type="entry name" value="NAD(P)-binding Rossmann-fold domains"/>
    <property type="match status" value="1"/>
</dbReference>
<gene>
    <name evidence="1" type="ORF">BDQ12DRAFT_724926</name>
</gene>
<dbReference type="STRING" id="68775.A0A5C3LX97"/>
<dbReference type="OrthoDB" id="674948at2759"/>
<dbReference type="Gene3D" id="3.40.50.720">
    <property type="entry name" value="NAD(P)-binding Rossmann-like Domain"/>
    <property type="match status" value="1"/>
</dbReference>